<keyword evidence="5 9" id="KW-0784">Thiamine biosynthesis</keyword>
<dbReference type="Pfam" id="PF17792">
    <property type="entry name" value="ThiD2"/>
    <property type="match status" value="1"/>
</dbReference>
<keyword evidence="3 9" id="KW-0479">Metal-binding</keyword>
<evidence type="ECO:0000259" key="13">
    <source>
        <dbReference type="Pfam" id="PF17792"/>
    </source>
</evidence>
<feature type="binding site" evidence="9">
    <location>
        <position position="245"/>
    </location>
    <ligand>
        <name>4-amino-2-methyl-5-(diphosphooxymethyl)pyrimidine</name>
        <dbReference type="ChEBI" id="CHEBI:57841"/>
    </ligand>
</feature>
<comment type="caution">
    <text evidence="9">Lacks conserved residue(s) required for the propagation of feature annotation.</text>
</comment>
<dbReference type="Proteomes" id="UP000176938">
    <property type="component" value="Unassembled WGS sequence"/>
</dbReference>
<dbReference type="InterPro" id="IPR013785">
    <property type="entry name" value="Aldolase_TIM"/>
</dbReference>
<evidence type="ECO:0000256" key="10">
    <source>
        <dbReference type="RuleBase" id="RU003826"/>
    </source>
</evidence>
<dbReference type="InterPro" id="IPR022998">
    <property type="entry name" value="ThiamineP_synth_TenI"/>
</dbReference>
<evidence type="ECO:0000256" key="11">
    <source>
        <dbReference type="RuleBase" id="RU004253"/>
    </source>
</evidence>
<dbReference type="InterPro" id="IPR041397">
    <property type="entry name" value="ThiD2"/>
</dbReference>
<feature type="binding site" evidence="9">
    <location>
        <begin position="171"/>
        <end position="175"/>
    </location>
    <ligand>
        <name>4-amino-2-methyl-5-(diphosphooxymethyl)pyrimidine</name>
        <dbReference type="ChEBI" id="CHEBI:57841"/>
    </ligand>
</feature>
<feature type="binding site" evidence="9">
    <location>
        <position position="274"/>
    </location>
    <ligand>
        <name>4-amino-2-methyl-5-(diphosphooxymethyl)pyrimidine</name>
        <dbReference type="ChEBI" id="CHEBI:57841"/>
    </ligand>
</feature>
<gene>
    <name evidence="9" type="primary">thiE</name>
    <name evidence="14" type="ORF">A3H38_04970</name>
</gene>
<evidence type="ECO:0000256" key="9">
    <source>
        <dbReference type="HAMAP-Rule" id="MF_00097"/>
    </source>
</evidence>
<dbReference type="InterPro" id="IPR016229">
    <property type="entry name" value="TMP_synthase_cyanobac_bac"/>
</dbReference>
<dbReference type="GO" id="GO:0009228">
    <property type="term" value="P:thiamine biosynthetic process"/>
    <property type="evidence" value="ECO:0007669"/>
    <property type="project" value="UniProtKB-KW"/>
</dbReference>
<dbReference type="NCBIfam" id="NF002727">
    <property type="entry name" value="PRK02615.1"/>
    <property type="match status" value="1"/>
</dbReference>
<dbReference type="GO" id="GO:0000287">
    <property type="term" value="F:magnesium ion binding"/>
    <property type="evidence" value="ECO:0007669"/>
    <property type="project" value="UniProtKB-UniRule"/>
</dbReference>
<accession>A0A1F4R4B6</accession>
<evidence type="ECO:0000313" key="15">
    <source>
        <dbReference type="Proteomes" id="UP000176938"/>
    </source>
</evidence>
<dbReference type="PANTHER" id="PTHR20857:SF15">
    <property type="entry name" value="THIAMINE-PHOSPHATE SYNTHASE"/>
    <property type="match status" value="1"/>
</dbReference>
<dbReference type="SUPFAM" id="SSF51391">
    <property type="entry name" value="Thiamin phosphate synthase"/>
    <property type="match status" value="1"/>
</dbReference>
<keyword evidence="2 9" id="KW-0808">Transferase</keyword>
<feature type="binding site" evidence="9">
    <location>
        <position position="204"/>
    </location>
    <ligand>
        <name>Mg(2+)</name>
        <dbReference type="ChEBI" id="CHEBI:18420"/>
    </ligand>
</feature>
<evidence type="ECO:0000256" key="6">
    <source>
        <dbReference type="ARBA" id="ARBA00047334"/>
    </source>
</evidence>
<dbReference type="InterPro" id="IPR036206">
    <property type="entry name" value="ThiamineP_synth_sf"/>
</dbReference>
<proteinExistence type="inferred from homology"/>
<evidence type="ECO:0000256" key="5">
    <source>
        <dbReference type="ARBA" id="ARBA00022977"/>
    </source>
</evidence>
<dbReference type="NCBIfam" id="TIGR00693">
    <property type="entry name" value="thiE"/>
    <property type="match status" value="1"/>
</dbReference>
<feature type="binding site" evidence="9">
    <location>
        <begin position="271"/>
        <end position="273"/>
    </location>
    <ligand>
        <name>2-[(2R,5Z)-2-carboxy-4-methylthiazol-5(2H)-ylidene]ethyl phosphate</name>
        <dbReference type="ChEBI" id="CHEBI:62899"/>
    </ligand>
</feature>
<evidence type="ECO:0000256" key="4">
    <source>
        <dbReference type="ARBA" id="ARBA00022842"/>
    </source>
</evidence>
<dbReference type="GO" id="GO:0004789">
    <property type="term" value="F:thiamine-phosphate diphosphorylase activity"/>
    <property type="evidence" value="ECO:0007669"/>
    <property type="project" value="UniProtKB-UniRule"/>
</dbReference>
<feature type="binding site" evidence="9">
    <location>
        <position position="203"/>
    </location>
    <ligand>
        <name>4-amino-2-methyl-5-(diphosphooxymethyl)pyrimidine</name>
        <dbReference type="ChEBI" id="CHEBI:57841"/>
    </ligand>
</feature>
<dbReference type="EC" id="2.5.1.3" evidence="9"/>
<comment type="pathway">
    <text evidence="1 9 11">Cofactor biosynthesis; thiamine diphosphate biosynthesis; thiamine phosphate from 4-amino-2-methyl-5-diphosphomethylpyrimidine and 4-methyl-5-(2-phosphoethyl)-thiazole: step 1/1.</text>
</comment>
<dbReference type="GO" id="GO:0005737">
    <property type="term" value="C:cytoplasm"/>
    <property type="evidence" value="ECO:0007669"/>
    <property type="project" value="TreeGrafter"/>
</dbReference>
<evidence type="ECO:0000256" key="1">
    <source>
        <dbReference type="ARBA" id="ARBA00005165"/>
    </source>
</evidence>
<comment type="caution">
    <text evidence="14">The sequence shown here is derived from an EMBL/GenBank/DDBJ whole genome shotgun (WGS) entry which is preliminary data.</text>
</comment>
<comment type="catalytic activity">
    <reaction evidence="7 9 10">
        <text>2-(2-carboxy-4-methylthiazol-5-yl)ethyl phosphate + 4-amino-2-methyl-5-(diphosphooxymethyl)pyrimidine + 2 H(+) = thiamine phosphate + CO2 + diphosphate</text>
        <dbReference type="Rhea" id="RHEA:47848"/>
        <dbReference type="ChEBI" id="CHEBI:15378"/>
        <dbReference type="ChEBI" id="CHEBI:16526"/>
        <dbReference type="ChEBI" id="CHEBI:33019"/>
        <dbReference type="ChEBI" id="CHEBI:37575"/>
        <dbReference type="ChEBI" id="CHEBI:57841"/>
        <dbReference type="ChEBI" id="CHEBI:62890"/>
        <dbReference type="EC" id="2.5.1.3"/>
    </reaction>
</comment>
<evidence type="ECO:0000256" key="8">
    <source>
        <dbReference type="ARBA" id="ARBA00047883"/>
    </source>
</evidence>
<dbReference type="FunFam" id="3.20.20.70:FF:000096">
    <property type="entry name" value="Thiamine-phosphate synthase"/>
    <property type="match status" value="1"/>
</dbReference>
<dbReference type="GO" id="GO:0009229">
    <property type="term" value="P:thiamine diphosphate biosynthetic process"/>
    <property type="evidence" value="ECO:0007669"/>
    <property type="project" value="UniProtKB-UniRule"/>
</dbReference>
<comment type="cofactor">
    <cofactor evidence="9">
        <name>Mg(2+)</name>
        <dbReference type="ChEBI" id="CHEBI:18420"/>
    </cofactor>
    <text evidence="9">Binds 1 Mg(2+) ion per subunit.</text>
</comment>
<evidence type="ECO:0000313" key="14">
    <source>
        <dbReference type="EMBL" id="OGC02946.1"/>
    </source>
</evidence>
<name>A0A1F4R4B6_UNCSA</name>
<dbReference type="AlphaFoldDB" id="A0A1F4R4B6"/>
<feature type="domain" description="Thiamine phosphate synthase/TenI" evidence="12">
    <location>
        <begin position="145"/>
        <end position="324"/>
    </location>
</feature>
<dbReference type="HAMAP" id="MF_00097">
    <property type="entry name" value="TMP_synthase"/>
    <property type="match status" value="1"/>
</dbReference>
<protein>
    <recommendedName>
        <fullName evidence="9">Thiamine-phosphate synthase</fullName>
        <shortName evidence="9">TP synthase</shortName>
        <shortName evidence="9">TPS</shortName>
        <ecNumber evidence="9">2.5.1.3</ecNumber>
    </recommendedName>
    <alternativeName>
        <fullName evidence="9">Thiamine-phosphate pyrophosphorylase</fullName>
        <shortName evidence="9">TMP pyrophosphorylase</shortName>
        <shortName evidence="9">TMP-PPase</shortName>
    </alternativeName>
</protein>
<feature type="binding site" evidence="9">
    <location>
        <position position="301"/>
    </location>
    <ligand>
        <name>2-[(2R,5Z)-2-carboxy-4-methylthiazol-5(2H)-ylidene]ethyl phosphate</name>
        <dbReference type="ChEBI" id="CHEBI:62899"/>
    </ligand>
</feature>
<evidence type="ECO:0000259" key="12">
    <source>
        <dbReference type="Pfam" id="PF02581"/>
    </source>
</evidence>
<sequence length="340" mass="38224">MPNKGKVLRIIDANTNRAVEGLRVVEEICRFILEDKKFSAEIKKLRGKLRKIVKEPGKLLKARRANEDPGRKLYTKNEGKRDKLEDIFAANMKRAQEAVRCLEEFSKLLNPKHGKRFKKVRFQLYELEKRIALRLTRYSLLDFGLYVVTDPLRDHLEVAQKALAAGVKAIQLRDKTASKRQYFELARKISRLAKKHGVTFIVNDYPDIARRVDAAGVHLGQEDLAKLPIIKARKIMGQGKIIGVSTHSLAQAVKAEKAGADYISCGPIFKTPSKPQGKPLGVNVLRKVLQSVKLPVVAIGGIDPANVEKIKKTGCQRFAVIRAVLGHRNFRRAIKTLLCA</sequence>
<dbReference type="PIRSF" id="PIRSF000512">
    <property type="entry name" value="TMP_PPase_Cyanobac_prd"/>
    <property type="match status" value="1"/>
</dbReference>
<feature type="domain" description="ThiD2" evidence="13">
    <location>
        <begin position="9"/>
        <end position="129"/>
    </location>
</feature>
<dbReference type="CDD" id="cd00564">
    <property type="entry name" value="TMP_TenI"/>
    <property type="match status" value="1"/>
</dbReference>
<dbReference type="EMBL" id="METP01000066">
    <property type="protein sequence ID" value="OGC02946.1"/>
    <property type="molecule type" value="Genomic_DNA"/>
</dbReference>
<dbReference type="Pfam" id="PF02581">
    <property type="entry name" value="TMP-TENI"/>
    <property type="match status" value="1"/>
</dbReference>
<feature type="binding site" evidence="9">
    <location>
        <position position="223"/>
    </location>
    <ligand>
        <name>Mg(2+)</name>
        <dbReference type="ChEBI" id="CHEBI:18420"/>
    </ligand>
</feature>
<dbReference type="UniPathway" id="UPA00060">
    <property type="reaction ID" value="UER00141"/>
</dbReference>
<comment type="similarity">
    <text evidence="9 10">Belongs to the thiamine-phosphate synthase family.</text>
</comment>
<dbReference type="Gene3D" id="3.20.20.70">
    <property type="entry name" value="Aldolase class I"/>
    <property type="match status" value="1"/>
</dbReference>
<keyword evidence="4 9" id="KW-0460">Magnesium</keyword>
<evidence type="ECO:0000256" key="2">
    <source>
        <dbReference type="ARBA" id="ARBA00022679"/>
    </source>
</evidence>
<reference evidence="14 15" key="1">
    <citation type="journal article" date="2016" name="Nat. Commun.">
        <title>Thousands of microbial genomes shed light on interconnected biogeochemical processes in an aquifer system.</title>
        <authorList>
            <person name="Anantharaman K."/>
            <person name="Brown C.T."/>
            <person name="Hug L.A."/>
            <person name="Sharon I."/>
            <person name="Castelle C.J."/>
            <person name="Probst A.J."/>
            <person name="Thomas B.C."/>
            <person name="Singh A."/>
            <person name="Wilkins M.J."/>
            <person name="Karaoz U."/>
            <person name="Brodie E.L."/>
            <person name="Williams K.H."/>
            <person name="Hubbard S.S."/>
            <person name="Banfield J.F."/>
        </authorList>
    </citation>
    <scope>NUCLEOTIDE SEQUENCE [LARGE SCALE GENOMIC DNA]</scope>
</reference>
<dbReference type="InterPro" id="IPR034291">
    <property type="entry name" value="TMP_synthase"/>
</dbReference>
<evidence type="ECO:0000256" key="3">
    <source>
        <dbReference type="ARBA" id="ARBA00022723"/>
    </source>
</evidence>
<dbReference type="PANTHER" id="PTHR20857">
    <property type="entry name" value="THIAMINE-PHOSPHATE PYROPHOSPHORYLASE"/>
    <property type="match status" value="1"/>
</dbReference>
<comment type="catalytic activity">
    <reaction evidence="6 9 10">
        <text>4-methyl-5-(2-phosphooxyethyl)-thiazole + 4-amino-2-methyl-5-(diphosphooxymethyl)pyrimidine + H(+) = thiamine phosphate + diphosphate</text>
        <dbReference type="Rhea" id="RHEA:22328"/>
        <dbReference type="ChEBI" id="CHEBI:15378"/>
        <dbReference type="ChEBI" id="CHEBI:33019"/>
        <dbReference type="ChEBI" id="CHEBI:37575"/>
        <dbReference type="ChEBI" id="CHEBI:57841"/>
        <dbReference type="ChEBI" id="CHEBI:58296"/>
        <dbReference type="EC" id="2.5.1.3"/>
    </reaction>
</comment>
<comment type="function">
    <text evidence="9">Condenses 4-methyl-5-(beta-hydroxyethyl)thiazole monophosphate (THZ-P) and 2-methyl-4-amino-5-hydroxymethyl pyrimidine pyrophosphate (HMP-PP) to form thiamine monophosphate (TMP).</text>
</comment>
<evidence type="ECO:0000256" key="7">
    <source>
        <dbReference type="ARBA" id="ARBA00047851"/>
    </source>
</evidence>
<comment type="catalytic activity">
    <reaction evidence="8 9 10">
        <text>2-[(2R,5Z)-2-carboxy-4-methylthiazol-5(2H)-ylidene]ethyl phosphate + 4-amino-2-methyl-5-(diphosphooxymethyl)pyrimidine + 2 H(+) = thiamine phosphate + CO2 + diphosphate</text>
        <dbReference type="Rhea" id="RHEA:47844"/>
        <dbReference type="ChEBI" id="CHEBI:15378"/>
        <dbReference type="ChEBI" id="CHEBI:16526"/>
        <dbReference type="ChEBI" id="CHEBI:33019"/>
        <dbReference type="ChEBI" id="CHEBI:37575"/>
        <dbReference type="ChEBI" id="CHEBI:57841"/>
        <dbReference type="ChEBI" id="CHEBI:62899"/>
        <dbReference type="EC" id="2.5.1.3"/>
    </reaction>
</comment>
<organism evidence="14 15">
    <name type="scientific">candidate division WOR-1 bacterium RIFCSPLOWO2_02_FULL_46_20</name>
    <dbReference type="NCBI Taxonomy" id="1802567"/>
    <lineage>
        <taxon>Bacteria</taxon>
        <taxon>Bacillati</taxon>
        <taxon>Saganbacteria</taxon>
    </lineage>
</organism>